<dbReference type="EMBL" id="JAKMXF010000295">
    <property type="protein sequence ID" value="KAI6653054.1"/>
    <property type="molecule type" value="Genomic_DNA"/>
</dbReference>
<evidence type="ECO:0000313" key="2">
    <source>
        <dbReference type="Proteomes" id="UP001165289"/>
    </source>
</evidence>
<name>A0AAV7JVV5_9METZ</name>
<gene>
    <name evidence="1" type="ORF">LOD99_3890</name>
</gene>
<sequence>MQMIIPYGPHHPNSPFCTRPVVLLTLPEIEESVKFLMDSVIYNETSTIEESGLCLHNGNAEVKIIRSHFDTKMAKVLSGAGGANCQMRTATFQQIHDISIVQNGFPINRTISDARDVFDEVDGEEYLSLPTNKRFNLTHKPISGKDITSASPLHTYLRTLSWFLFLICHLQCGAIQKWSPPSPIILGTKKFITSLIEENLVYPLTHHQSMDESPQPEMLFGDFPHLAMILLQDFLYWVLTVVLQETYQFVSIIFDNLSAILRLYNINRKVDTEGS</sequence>
<accession>A0AAV7JVV5</accession>
<reference evidence="1 2" key="1">
    <citation type="journal article" date="2023" name="BMC Biol.">
        <title>The compact genome of the sponge Oopsacas minuta (Hexactinellida) is lacking key metazoan core genes.</title>
        <authorList>
            <person name="Santini S."/>
            <person name="Schenkelaars Q."/>
            <person name="Jourda C."/>
            <person name="Duchesne M."/>
            <person name="Belahbib H."/>
            <person name="Rocher C."/>
            <person name="Selva M."/>
            <person name="Riesgo A."/>
            <person name="Vervoort M."/>
            <person name="Leys S.P."/>
            <person name="Kodjabachian L."/>
            <person name="Le Bivic A."/>
            <person name="Borchiellini C."/>
            <person name="Claverie J.M."/>
            <person name="Renard E."/>
        </authorList>
    </citation>
    <scope>NUCLEOTIDE SEQUENCE [LARGE SCALE GENOMIC DNA]</scope>
    <source>
        <strain evidence="1">SPO-2</strain>
    </source>
</reference>
<organism evidence="1 2">
    <name type="scientific">Oopsacas minuta</name>
    <dbReference type="NCBI Taxonomy" id="111878"/>
    <lineage>
        <taxon>Eukaryota</taxon>
        <taxon>Metazoa</taxon>
        <taxon>Porifera</taxon>
        <taxon>Hexactinellida</taxon>
        <taxon>Hexasterophora</taxon>
        <taxon>Lyssacinosida</taxon>
        <taxon>Leucopsacidae</taxon>
        <taxon>Oopsacas</taxon>
    </lineage>
</organism>
<protein>
    <submittedName>
        <fullName evidence="1">Uncharacterized protein</fullName>
    </submittedName>
</protein>
<comment type="caution">
    <text evidence="1">The sequence shown here is derived from an EMBL/GenBank/DDBJ whole genome shotgun (WGS) entry which is preliminary data.</text>
</comment>
<evidence type="ECO:0000313" key="1">
    <source>
        <dbReference type="EMBL" id="KAI6653054.1"/>
    </source>
</evidence>
<keyword evidence="2" id="KW-1185">Reference proteome</keyword>
<dbReference type="Proteomes" id="UP001165289">
    <property type="component" value="Unassembled WGS sequence"/>
</dbReference>
<dbReference type="AlphaFoldDB" id="A0AAV7JVV5"/>
<proteinExistence type="predicted"/>